<dbReference type="AlphaFoldDB" id="A0A4P9Y0A7"/>
<organism evidence="13 14">
    <name type="scientific">Piptocephalis cylindrospora</name>
    <dbReference type="NCBI Taxonomy" id="1907219"/>
    <lineage>
        <taxon>Eukaryota</taxon>
        <taxon>Fungi</taxon>
        <taxon>Fungi incertae sedis</taxon>
        <taxon>Zoopagomycota</taxon>
        <taxon>Zoopagomycotina</taxon>
        <taxon>Zoopagomycetes</taxon>
        <taxon>Zoopagales</taxon>
        <taxon>Piptocephalidaceae</taxon>
        <taxon>Piptocephalis</taxon>
    </lineage>
</organism>
<dbReference type="OrthoDB" id="10262250at2759"/>
<dbReference type="CDD" id="cd02801">
    <property type="entry name" value="DUS_like_FMN"/>
    <property type="match status" value="1"/>
</dbReference>
<evidence type="ECO:0000256" key="3">
    <source>
        <dbReference type="ARBA" id="ARBA00022630"/>
    </source>
</evidence>
<keyword evidence="3" id="KW-0285">Flavoprotein</keyword>
<keyword evidence="5" id="KW-0507">mRNA processing</keyword>
<evidence type="ECO:0000256" key="2">
    <source>
        <dbReference type="ARBA" id="ARBA00022555"/>
    </source>
</evidence>
<name>A0A4P9Y0A7_9FUNG</name>
<keyword evidence="8" id="KW-0694">RNA-binding</keyword>
<dbReference type="InterPro" id="IPR035587">
    <property type="entry name" value="DUS-like_FMN-bd"/>
</dbReference>
<dbReference type="SUPFAM" id="SSF51395">
    <property type="entry name" value="FMN-linked oxidoreductases"/>
    <property type="match status" value="1"/>
</dbReference>
<dbReference type="GO" id="GO:0006397">
    <property type="term" value="P:mRNA processing"/>
    <property type="evidence" value="ECO:0007669"/>
    <property type="project" value="UniProtKB-KW"/>
</dbReference>
<keyword evidence="7" id="KW-0521">NADP</keyword>
<dbReference type="InterPro" id="IPR004653">
    <property type="entry name" value="DusA"/>
</dbReference>
<dbReference type="PROSITE" id="PS01136">
    <property type="entry name" value="UPF0034"/>
    <property type="match status" value="1"/>
</dbReference>
<sequence>MVKVTTPSFLHLMSLVSPKYVDLYTEMRHAQQILKEPTAQGLSRLFGPANRPGLVVQLGGSDPAMLGDATARLAEAGYGRVNLNCGCPSKNVQAGSFGAVLMKDADLVGRILKQMDVSSSGHHMQLSVKCRVGVDEHDSPAYLHHFLRTIITAVPHLESVTVHARKAWLSGVSPKDNRRIPELQHERVYGLKKALGPFIPPIWTNGGVGSVEEAMSHMQYVDGVMIGRKVQSSPMFMAECVKELYGVSPPSIAQVIQSY</sequence>
<comment type="cofactor">
    <cofactor evidence="1">
        <name>FMN</name>
        <dbReference type="ChEBI" id="CHEBI:58210"/>
    </cofactor>
</comment>
<evidence type="ECO:0000313" key="13">
    <source>
        <dbReference type="EMBL" id="RKP12084.1"/>
    </source>
</evidence>
<dbReference type="Proteomes" id="UP000267251">
    <property type="component" value="Unassembled WGS sequence"/>
</dbReference>
<dbReference type="Gene3D" id="3.20.20.70">
    <property type="entry name" value="Aldolase class I"/>
    <property type="match status" value="1"/>
</dbReference>
<gene>
    <name evidence="13" type="ORF">BJ684DRAFT_3305</name>
</gene>
<feature type="domain" description="DUS-like FMN-binding" evidence="12">
    <location>
        <begin position="1"/>
        <end position="250"/>
    </location>
</feature>
<keyword evidence="9" id="KW-0560">Oxidoreductase</keyword>
<evidence type="ECO:0000256" key="8">
    <source>
        <dbReference type="ARBA" id="ARBA00022884"/>
    </source>
</evidence>
<evidence type="ECO:0000256" key="1">
    <source>
        <dbReference type="ARBA" id="ARBA00001917"/>
    </source>
</evidence>
<evidence type="ECO:0000256" key="6">
    <source>
        <dbReference type="ARBA" id="ARBA00022694"/>
    </source>
</evidence>
<dbReference type="InterPro" id="IPR013785">
    <property type="entry name" value="Aldolase_TIM"/>
</dbReference>
<dbReference type="GO" id="GO:0000049">
    <property type="term" value="F:tRNA binding"/>
    <property type="evidence" value="ECO:0007669"/>
    <property type="project" value="UniProtKB-KW"/>
</dbReference>
<feature type="non-terminal residue" evidence="13">
    <location>
        <position position="259"/>
    </location>
</feature>
<dbReference type="GO" id="GO:0017150">
    <property type="term" value="F:tRNA dihydrouridine synthase activity"/>
    <property type="evidence" value="ECO:0007669"/>
    <property type="project" value="InterPro"/>
</dbReference>
<evidence type="ECO:0000256" key="11">
    <source>
        <dbReference type="ARBA" id="ARBA00049447"/>
    </source>
</evidence>
<evidence type="ECO:0000256" key="7">
    <source>
        <dbReference type="ARBA" id="ARBA00022857"/>
    </source>
</evidence>
<keyword evidence="14" id="KW-1185">Reference proteome</keyword>
<comment type="catalytic activity">
    <reaction evidence="10">
        <text>a 5,6-dihydrouridine in mRNA + NAD(+) = a uridine in mRNA + NADH + H(+)</text>
        <dbReference type="Rhea" id="RHEA:69851"/>
        <dbReference type="Rhea" id="RHEA-COMP:14658"/>
        <dbReference type="Rhea" id="RHEA-COMP:17789"/>
        <dbReference type="ChEBI" id="CHEBI:15378"/>
        <dbReference type="ChEBI" id="CHEBI:57540"/>
        <dbReference type="ChEBI" id="CHEBI:57945"/>
        <dbReference type="ChEBI" id="CHEBI:65315"/>
        <dbReference type="ChEBI" id="CHEBI:74443"/>
    </reaction>
    <physiologicalReaction direction="right-to-left" evidence="10">
        <dbReference type="Rhea" id="RHEA:69853"/>
    </physiologicalReaction>
</comment>
<proteinExistence type="predicted"/>
<evidence type="ECO:0000256" key="9">
    <source>
        <dbReference type="ARBA" id="ARBA00023002"/>
    </source>
</evidence>
<comment type="catalytic activity">
    <reaction evidence="11">
        <text>a 5,6-dihydrouridine in mRNA + NADP(+) = a uridine in mRNA + NADPH + H(+)</text>
        <dbReference type="Rhea" id="RHEA:69855"/>
        <dbReference type="Rhea" id="RHEA-COMP:14658"/>
        <dbReference type="Rhea" id="RHEA-COMP:17789"/>
        <dbReference type="ChEBI" id="CHEBI:15378"/>
        <dbReference type="ChEBI" id="CHEBI:57783"/>
        <dbReference type="ChEBI" id="CHEBI:58349"/>
        <dbReference type="ChEBI" id="CHEBI:65315"/>
        <dbReference type="ChEBI" id="CHEBI:74443"/>
    </reaction>
    <physiologicalReaction direction="right-to-left" evidence="11">
        <dbReference type="Rhea" id="RHEA:69857"/>
    </physiologicalReaction>
</comment>
<keyword evidence="6" id="KW-0819">tRNA processing</keyword>
<dbReference type="InterPro" id="IPR018517">
    <property type="entry name" value="tRNA_hU_synthase_CS"/>
</dbReference>
<reference evidence="14" key="1">
    <citation type="journal article" date="2018" name="Nat. Microbiol.">
        <title>Leveraging single-cell genomics to expand the fungal tree of life.</title>
        <authorList>
            <person name="Ahrendt S.R."/>
            <person name="Quandt C.A."/>
            <person name="Ciobanu D."/>
            <person name="Clum A."/>
            <person name="Salamov A."/>
            <person name="Andreopoulos B."/>
            <person name="Cheng J.F."/>
            <person name="Woyke T."/>
            <person name="Pelin A."/>
            <person name="Henrissat B."/>
            <person name="Reynolds N.K."/>
            <person name="Benny G.L."/>
            <person name="Smith M.E."/>
            <person name="James T.Y."/>
            <person name="Grigoriev I.V."/>
        </authorList>
    </citation>
    <scope>NUCLEOTIDE SEQUENCE [LARGE SCALE GENOMIC DNA]</scope>
</reference>
<accession>A0A4P9Y0A7</accession>
<dbReference type="PANTHER" id="PTHR42907:SF1">
    <property type="entry name" value="FMN-LINKED OXIDOREDUCTASES SUPERFAMILY PROTEIN"/>
    <property type="match status" value="1"/>
</dbReference>
<dbReference type="GO" id="GO:0050660">
    <property type="term" value="F:flavin adenine dinucleotide binding"/>
    <property type="evidence" value="ECO:0007669"/>
    <property type="project" value="InterPro"/>
</dbReference>
<keyword evidence="2" id="KW-0820">tRNA-binding</keyword>
<keyword evidence="4" id="KW-0288">FMN</keyword>
<evidence type="ECO:0000259" key="12">
    <source>
        <dbReference type="Pfam" id="PF01207"/>
    </source>
</evidence>
<dbReference type="PANTHER" id="PTHR42907">
    <property type="entry name" value="FMN-LINKED OXIDOREDUCTASES SUPERFAMILY PROTEIN"/>
    <property type="match status" value="1"/>
</dbReference>
<dbReference type="EMBL" id="KZ988489">
    <property type="protein sequence ID" value="RKP12084.1"/>
    <property type="molecule type" value="Genomic_DNA"/>
</dbReference>
<evidence type="ECO:0000313" key="14">
    <source>
        <dbReference type="Proteomes" id="UP000267251"/>
    </source>
</evidence>
<dbReference type="Pfam" id="PF01207">
    <property type="entry name" value="Dus"/>
    <property type="match status" value="1"/>
</dbReference>
<evidence type="ECO:0000256" key="10">
    <source>
        <dbReference type="ARBA" id="ARBA00048342"/>
    </source>
</evidence>
<evidence type="ECO:0000256" key="5">
    <source>
        <dbReference type="ARBA" id="ARBA00022664"/>
    </source>
</evidence>
<evidence type="ECO:0000256" key="4">
    <source>
        <dbReference type="ARBA" id="ARBA00022643"/>
    </source>
</evidence>
<protein>
    <submittedName>
        <fullName evidence="13">tRNA-dihydrouridine synthase</fullName>
    </submittedName>
</protein>